<evidence type="ECO:0000256" key="3">
    <source>
        <dbReference type="ARBA" id="ARBA00023002"/>
    </source>
</evidence>
<evidence type="ECO:0000313" key="8">
    <source>
        <dbReference type="EMBL" id="PZR07569.1"/>
    </source>
</evidence>
<evidence type="ECO:0000259" key="7">
    <source>
        <dbReference type="PROSITE" id="PS51352"/>
    </source>
</evidence>
<evidence type="ECO:0000256" key="2">
    <source>
        <dbReference type="ARBA" id="ARBA00022729"/>
    </source>
</evidence>
<dbReference type="EMBL" id="QFQP01000030">
    <property type="protein sequence ID" value="PZR07569.1"/>
    <property type="molecule type" value="Genomic_DNA"/>
</dbReference>
<dbReference type="InterPro" id="IPR012336">
    <property type="entry name" value="Thioredoxin-like_fold"/>
</dbReference>
<keyword evidence="2 6" id="KW-0732">Signal</keyword>
<dbReference type="InterPro" id="IPR036249">
    <property type="entry name" value="Thioredoxin-like_sf"/>
</dbReference>
<dbReference type="Proteomes" id="UP000249061">
    <property type="component" value="Unassembled WGS sequence"/>
</dbReference>
<evidence type="ECO:0000256" key="6">
    <source>
        <dbReference type="SAM" id="SignalP"/>
    </source>
</evidence>
<keyword evidence="5" id="KW-0676">Redox-active center</keyword>
<dbReference type="PANTHER" id="PTHR13887">
    <property type="entry name" value="GLUTATHIONE S-TRANSFERASE KAPPA"/>
    <property type="match status" value="1"/>
</dbReference>
<name>A0A2W5SW48_9BACT</name>
<dbReference type="PANTHER" id="PTHR13887:SF14">
    <property type="entry name" value="DISULFIDE BOND FORMATION PROTEIN D"/>
    <property type="match status" value="1"/>
</dbReference>
<gene>
    <name evidence="8" type="ORF">DI536_27245</name>
</gene>
<dbReference type="Pfam" id="PF13462">
    <property type="entry name" value="Thioredoxin_4"/>
    <property type="match status" value="1"/>
</dbReference>
<comment type="similarity">
    <text evidence="1">Belongs to the thioredoxin family. DsbA subfamily.</text>
</comment>
<evidence type="ECO:0000256" key="4">
    <source>
        <dbReference type="ARBA" id="ARBA00023157"/>
    </source>
</evidence>
<accession>A0A2W5SW48</accession>
<sequence length="315" mass="34649">MSRMRRRRSFTRQYPVATTTRTVAHLLAKSLMVASVLVSTAALAQNDPAQVLSGVPGFDFSRLTAPAKKELASVLTDEFDYCGRPMTLLGSLKKGDACKHTRRLVGHAGSLAAEGVAATEIIVSLSKYNQGFNKPRASLKPDDRQCMGNKDAKVTIVEFSDFECPYCAAARPILEEYVKQKSNVRLCMMPFPLQQHPNAMFAGQAALFARDAGKFWQVHDALFDNQLSLSEDFIKNLLTKNGLDVKAFLKAVDAKKYVDELEASKEAGRKAGVDSTPSIYVNGRKYTLNLSTESLNLAVDDEQDWLSGNSAWPSN</sequence>
<dbReference type="GO" id="GO:0016491">
    <property type="term" value="F:oxidoreductase activity"/>
    <property type="evidence" value="ECO:0007669"/>
    <property type="project" value="UniProtKB-KW"/>
</dbReference>
<proteinExistence type="inferred from homology"/>
<evidence type="ECO:0000256" key="1">
    <source>
        <dbReference type="ARBA" id="ARBA00005791"/>
    </source>
</evidence>
<organism evidence="8 9">
    <name type="scientific">Archangium gephyra</name>
    <dbReference type="NCBI Taxonomy" id="48"/>
    <lineage>
        <taxon>Bacteria</taxon>
        <taxon>Pseudomonadati</taxon>
        <taxon>Myxococcota</taxon>
        <taxon>Myxococcia</taxon>
        <taxon>Myxococcales</taxon>
        <taxon>Cystobacterineae</taxon>
        <taxon>Archangiaceae</taxon>
        <taxon>Archangium</taxon>
    </lineage>
</organism>
<comment type="caution">
    <text evidence="8">The sequence shown here is derived from an EMBL/GenBank/DDBJ whole genome shotgun (WGS) entry which is preliminary data.</text>
</comment>
<evidence type="ECO:0000313" key="9">
    <source>
        <dbReference type="Proteomes" id="UP000249061"/>
    </source>
</evidence>
<feature type="domain" description="Thioredoxin" evidence="7">
    <location>
        <begin position="102"/>
        <end position="257"/>
    </location>
</feature>
<evidence type="ECO:0000256" key="5">
    <source>
        <dbReference type="ARBA" id="ARBA00023284"/>
    </source>
</evidence>
<feature type="signal peptide" evidence="6">
    <location>
        <begin position="1"/>
        <end position="44"/>
    </location>
</feature>
<feature type="chain" id="PRO_5015991773" evidence="6">
    <location>
        <begin position="45"/>
        <end position="315"/>
    </location>
</feature>
<dbReference type="Gene3D" id="3.40.30.10">
    <property type="entry name" value="Glutaredoxin"/>
    <property type="match status" value="1"/>
</dbReference>
<dbReference type="AlphaFoldDB" id="A0A2W5SW48"/>
<reference evidence="8 9" key="1">
    <citation type="submission" date="2017-08" db="EMBL/GenBank/DDBJ databases">
        <title>Infants hospitalized years apart are colonized by the same room-sourced microbial strains.</title>
        <authorList>
            <person name="Brooks B."/>
            <person name="Olm M.R."/>
            <person name="Firek B.A."/>
            <person name="Baker R."/>
            <person name="Thomas B.C."/>
            <person name="Morowitz M.J."/>
            <person name="Banfield J.F."/>
        </authorList>
    </citation>
    <scope>NUCLEOTIDE SEQUENCE [LARGE SCALE GENOMIC DNA]</scope>
    <source>
        <strain evidence="8">S2_003_000_R2_14</strain>
    </source>
</reference>
<dbReference type="SUPFAM" id="SSF52833">
    <property type="entry name" value="Thioredoxin-like"/>
    <property type="match status" value="1"/>
</dbReference>
<keyword evidence="3" id="KW-0560">Oxidoreductase</keyword>
<protein>
    <submittedName>
        <fullName evidence="8">Thioredoxin</fullName>
    </submittedName>
</protein>
<dbReference type="InterPro" id="IPR013766">
    <property type="entry name" value="Thioredoxin_domain"/>
</dbReference>
<keyword evidence="4" id="KW-1015">Disulfide bond</keyword>
<dbReference type="PROSITE" id="PS51352">
    <property type="entry name" value="THIOREDOXIN_2"/>
    <property type="match status" value="1"/>
</dbReference>